<gene>
    <name evidence="3" type="ORF">HF682_06875</name>
</gene>
<proteinExistence type="predicted"/>
<evidence type="ECO:0000313" key="4">
    <source>
        <dbReference type="Proteomes" id="UP000587991"/>
    </source>
</evidence>
<dbReference type="RefSeq" id="WP_168876457.1">
    <property type="nucleotide sequence ID" value="NZ_JABAIM010000001.1"/>
</dbReference>
<evidence type="ECO:0000313" key="3">
    <source>
        <dbReference type="EMBL" id="NLR74878.1"/>
    </source>
</evidence>
<accession>A0A847SCK5</accession>
<organism evidence="3 4">
    <name type="scientific">Leeia aquatica</name>
    <dbReference type="NCBI Taxonomy" id="2725557"/>
    <lineage>
        <taxon>Bacteria</taxon>
        <taxon>Pseudomonadati</taxon>
        <taxon>Pseudomonadota</taxon>
        <taxon>Betaproteobacteria</taxon>
        <taxon>Neisseriales</taxon>
        <taxon>Leeiaceae</taxon>
        <taxon>Leeia</taxon>
    </lineage>
</organism>
<dbReference type="Gene3D" id="3.30.70.100">
    <property type="match status" value="1"/>
</dbReference>
<feature type="domain" description="ABM" evidence="2">
    <location>
        <begin position="2"/>
        <end position="90"/>
    </location>
</feature>
<evidence type="ECO:0000259" key="2">
    <source>
        <dbReference type="PROSITE" id="PS51725"/>
    </source>
</evidence>
<evidence type="ECO:0000256" key="1">
    <source>
        <dbReference type="SAM" id="MobiDB-lite"/>
    </source>
</evidence>
<feature type="region of interest" description="Disordered" evidence="1">
    <location>
        <begin position="102"/>
        <end position="126"/>
    </location>
</feature>
<comment type="caution">
    <text evidence="3">The sequence shown here is derived from an EMBL/GenBank/DDBJ whole genome shotgun (WGS) entry which is preliminary data.</text>
</comment>
<dbReference type="AlphaFoldDB" id="A0A847SCK5"/>
<name>A0A847SCK5_9NEIS</name>
<keyword evidence="3" id="KW-0560">Oxidoreductase</keyword>
<sequence>MIAVIFEVWLDETERPHYLQLAAELAAHLQQQAGFISVERFASLVSPDKLLSLSFWEDEAAVVRWRNHLSHRQTQAAGRAGVFRDYRLRVASVSRDYGLNQRAEAPADSLQHHDGVTVPDSRGARA</sequence>
<dbReference type="GO" id="GO:0004497">
    <property type="term" value="F:monooxygenase activity"/>
    <property type="evidence" value="ECO:0007669"/>
    <property type="project" value="UniProtKB-KW"/>
</dbReference>
<dbReference type="InterPro" id="IPR007138">
    <property type="entry name" value="ABM_dom"/>
</dbReference>
<reference evidence="3 4" key="1">
    <citation type="submission" date="2020-04" db="EMBL/GenBank/DDBJ databases">
        <title>Draft genome of Leeia sp. IMCC25680.</title>
        <authorList>
            <person name="Song J."/>
            <person name="Cho J.-C."/>
        </authorList>
    </citation>
    <scope>NUCLEOTIDE SEQUENCE [LARGE SCALE GENOMIC DNA]</scope>
    <source>
        <strain evidence="3 4">IMCC25680</strain>
    </source>
</reference>
<keyword evidence="4" id="KW-1185">Reference proteome</keyword>
<dbReference type="PANTHER" id="PTHR37811">
    <property type="entry name" value="BLL5343 PROTEIN"/>
    <property type="match status" value="1"/>
</dbReference>
<dbReference type="EMBL" id="JABAIM010000001">
    <property type="protein sequence ID" value="NLR74878.1"/>
    <property type="molecule type" value="Genomic_DNA"/>
</dbReference>
<dbReference type="InterPro" id="IPR011008">
    <property type="entry name" value="Dimeric_a/b-barrel"/>
</dbReference>
<keyword evidence="3" id="KW-0503">Monooxygenase</keyword>
<protein>
    <submittedName>
        <fullName evidence="3">Antibiotic biosynthesis monooxygenase</fullName>
    </submittedName>
</protein>
<dbReference type="InterPro" id="IPR052936">
    <property type="entry name" value="Jasmonate_Hydroxylase-like"/>
</dbReference>
<dbReference type="Pfam" id="PF03992">
    <property type="entry name" value="ABM"/>
    <property type="match status" value="1"/>
</dbReference>
<dbReference type="PANTHER" id="PTHR37811:SF2">
    <property type="entry name" value="ABM DOMAIN-CONTAINING PROTEIN"/>
    <property type="match status" value="1"/>
</dbReference>
<dbReference type="Proteomes" id="UP000587991">
    <property type="component" value="Unassembled WGS sequence"/>
</dbReference>
<dbReference type="PROSITE" id="PS51725">
    <property type="entry name" value="ABM"/>
    <property type="match status" value="1"/>
</dbReference>
<dbReference type="SUPFAM" id="SSF54909">
    <property type="entry name" value="Dimeric alpha+beta barrel"/>
    <property type="match status" value="1"/>
</dbReference>